<keyword evidence="1" id="KW-0732">Signal</keyword>
<name>A0ABU3DHA5_9RHOB</name>
<evidence type="ECO:0000256" key="1">
    <source>
        <dbReference type="SAM" id="SignalP"/>
    </source>
</evidence>
<dbReference type="RefSeq" id="WP_311691193.1">
    <property type="nucleotide sequence ID" value="NZ_JAVRHL010000002.1"/>
</dbReference>
<comment type="caution">
    <text evidence="2">The sequence shown here is derived from an EMBL/GenBank/DDBJ whole genome shotgun (WGS) entry which is preliminary data.</text>
</comment>
<organism evidence="2 3">
    <name type="scientific">Tropicimonas omnivorans</name>
    <dbReference type="NCBI Taxonomy" id="3075590"/>
    <lineage>
        <taxon>Bacteria</taxon>
        <taxon>Pseudomonadati</taxon>
        <taxon>Pseudomonadota</taxon>
        <taxon>Alphaproteobacteria</taxon>
        <taxon>Rhodobacterales</taxon>
        <taxon>Roseobacteraceae</taxon>
        <taxon>Tropicimonas</taxon>
    </lineage>
</organism>
<evidence type="ECO:0000313" key="2">
    <source>
        <dbReference type="EMBL" id="MDT0683070.1"/>
    </source>
</evidence>
<accession>A0ABU3DHA5</accession>
<sequence>MKYVLSLAFTAGLTLSSAAQADEISDTLQSALDAYAEGDVAYALEELDFAKQRMTSLQASSFEEFLPSPLEGWTREMDNELQTGLAFMGGGIAAGANYTAPDNAQSYKVTIMADNAIVASMGTMAANAAQMGMRVERIGRQRIALGDDQALAFINNRVLITIDGKDQDLMMTVMEQIDFSGLSDFGS</sequence>
<feature type="chain" id="PRO_5047336928" evidence="1">
    <location>
        <begin position="22"/>
        <end position="187"/>
    </location>
</feature>
<reference evidence="2 3" key="1">
    <citation type="submission" date="2023-09" db="EMBL/GenBank/DDBJ databases">
        <authorList>
            <person name="Rey-Velasco X."/>
        </authorList>
    </citation>
    <scope>NUCLEOTIDE SEQUENCE [LARGE SCALE GENOMIC DNA]</scope>
    <source>
        <strain evidence="2 3">F158</strain>
    </source>
</reference>
<feature type="signal peptide" evidence="1">
    <location>
        <begin position="1"/>
        <end position="21"/>
    </location>
</feature>
<dbReference type="EMBL" id="JAVRHL010000002">
    <property type="protein sequence ID" value="MDT0683070.1"/>
    <property type="molecule type" value="Genomic_DNA"/>
</dbReference>
<proteinExistence type="predicted"/>
<gene>
    <name evidence="2" type="ORF">RM543_10255</name>
</gene>
<dbReference type="Proteomes" id="UP001265259">
    <property type="component" value="Unassembled WGS sequence"/>
</dbReference>
<keyword evidence="3" id="KW-1185">Reference proteome</keyword>
<evidence type="ECO:0000313" key="3">
    <source>
        <dbReference type="Proteomes" id="UP001265259"/>
    </source>
</evidence>
<protein>
    <submittedName>
        <fullName evidence="2">Uncharacterized protein</fullName>
    </submittedName>
</protein>